<accession>A0A3Q2ZHC1</accession>
<dbReference type="EC" id="2.7.11.17" evidence="2"/>
<evidence type="ECO:0000256" key="2">
    <source>
        <dbReference type="ARBA" id="ARBA00012434"/>
    </source>
</evidence>
<sequence>MATTTCTRFTDEYQLYEELGKGAFSVVRRCVKLSTGQEYAAKIINTKKLSARDHQKLEREARICRLLKHPNIVRLHDSISEEGFHYLLFDLVTGGELFEDIVAREYYSEADASHCIQQILEAVLHCHQMGVVHRDLKPENLLLASKCKNAAVKLADFGLAIEVQGDQQAWFGFAGTPGYLSPEVLRKEAYGKPVDIWACGVILYILLVGYPPFWDEDQHKLYQQIKAGAYDFPSPEWDTVTPEAKNLINQMLTINPAKRITAQEALKHPWVCQRSTVASMMHRQETVECLKKFNARRKLKGAILTTMLVSRNFSAAKTLLNKKADVKPQTNSTKNSIVTSPKGNIPSPALEPQTTVIHNPVDRTKESSDSSNTTVEDEDVKVRKQEIIKITEQLIEAINNGDFDAYAKICDPGLTSFEPEALGNLVEGMDFHRFYFENLLAKNNKPIHTTILNPHVHLIGEDAACIAYIRLTQFVDNQGRPRSSQSEETRVWHRRDSKWQNIHFHCSGAPAAPLQ</sequence>
<dbReference type="FunFam" id="3.30.200.20:FF:000002">
    <property type="entry name" value="Calcium/calmodulin-dependent protein kinase type II subunit delta isoform 2"/>
    <property type="match status" value="1"/>
</dbReference>
<evidence type="ECO:0000256" key="10">
    <source>
        <dbReference type="ARBA" id="ARBA00047307"/>
    </source>
</evidence>
<keyword evidence="4" id="KW-0597">Phosphoprotein</keyword>
<evidence type="ECO:0000256" key="12">
    <source>
        <dbReference type="ARBA" id="ARBA00056581"/>
    </source>
</evidence>
<dbReference type="Ensembl" id="ENSKMAT00000003030.1">
    <property type="protein sequence ID" value="ENSKMAP00000002968.1"/>
    <property type="gene ID" value="ENSKMAG00000002278.1"/>
</dbReference>
<dbReference type="Pfam" id="PF08332">
    <property type="entry name" value="CaMKII_AD"/>
    <property type="match status" value="1"/>
</dbReference>
<dbReference type="SUPFAM" id="SSF56112">
    <property type="entry name" value="Protein kinase-like (PK-like)"/>
    <property type="match status" value="1"/>
</dbReference>
<protein>
    <recommendedName>
        <fullName evidence="2">calcium/calmodulin-dependent protein kinase</fullName>
        <ecNumber evidence="2">2.7.11.17</ecNumber>
    </recommendedName>
</protein>
<dbReference type="InterPro" id="IPR011009">
    <property type="entry name" value="Kinase-like_dom_sf"/>
</dbReference>
<evidence type="ECO:0000259" key="16">
    <source>
        <dbReference type="PROSITE" id="PS50011"/>
    </source>
</evidence>
<keyword evidence="8 14" id="KW-0067">ATP-binding</keyword>
<comment type="similarity">
    <text evidence="1">Belongs to the protein kinase superfamily. CAMK Ser/Thr protein kinase family. CaMK subfamily.</text>
</comment>
<dbReference type="FunFam" id="3.10.450.50:FF:000001">
    <property type="entry name" value="calcium/calmodulin-dependent protein kinase type II subunit gamma isoform X1"/>
    <property type="match status" value="1"/>
</dbReference>
<dbReference type="GO" id="GO:0005516">
    <property type="term" value="F:calmodulin binding"/>
    <property type="evidence" value="ECO:0007669"/>
    <property type="project" value="UniProtKB-KW"/>
</dbReference>
<feature type="domain" description="Protein kinase" evidence="16">
    <location>
        <begin position="13"/>
        <end position="271"/>
    </location>
</feature>
<dbReference type="InterPro" id="IPR000719">
    <property type="entry name" value="Prot_kinase_dom"/>
</dbReference>
<comment type="catalytic activity">
    <reaction evidence="10">
        <text>L-threonyl-[protein] + ATP = O-phospho-L-threonyl-[protein] + ADP + H(+)</text>
        <dbReference type="Rhea" id="RHEA:46608"/>
        <dbReference type="Rhea" id="RHEA-COMP:11060"/>
        <dbReference type="Rhea" id="RHEA-COMP:11605"/>
        <dbReference type="ChEBI" id="CHEBI:15378"/>
        <dbReference type="ChEBI" id="CHEBI:30013"/>
        <dbReference type="ChEBI" id="CHEBI:30616"/>
        <dbReference type="ChEBI" id="CHEBI:61977"/>
        <dbReference type="ChEBI" id="CHEBI:456216"/>
        <dbReference type="EC" id="2.7.11.17"/>
    </reaction>
</comment>
<dbReference type="Gene3D" id="3.10.450.50">
    <property type="match status" value="1"/>
</dbReference>
<gene>
    <name evidence="17" type="primary">CAMK2B</name>
</gene>
<dbReference type="InterPro" id="IPR008271">
    <property type="entry name" value="Ser/Thr_kinase_AS"/>
</dbReference>
<dbReference type="GO" id="GO:0004683">
    <property type="term" value="F:calcium/calmodulin-dependent protein kinase activity"/>
    <property type="evidence" value="ECO:0007669"/>
    <property type="project" value="UniProtKB-EC"/>
</dbReference>
<evidence type="ECO:0000256" key="5">
    <source>
        <dbReference type="ARBA" id="ARBA00022679"/>
    </source>
</evidence>
<dbReference type="PANTHER" id="PTHR24347">
    <property type="entry name" value="SERINE/THREONINE-PROTEIN KINASE"/>
    <property type="match status" value="1"/>
</dbReference>
<keyword evidence="18" id="KW-1185">Reference proteome</keyword>
<evidence type="ECO:0000256" key="6">
    <source>
        <dbReference type="ARBA" id="ARBA00022741"/>
    </source>
</evidence>
<evidence type="ECO:0000256" key="14">
    <source>
        <dbReference type="PROSITE-ProRule" id="PRU10141"/>
    </source>
</evidence>
<dbReference type="SUPFAM" id="SSF54427">
    <property type="entry name" value="NTF2-like"/>
    <property type="match status" value="1"/>
</dbReference>
<dbReference type="OrthoDB" id="336747at2759"/>
<reference evidence="17" key="1">
    <citation type="submission" date="2025-08" db="UniProtKB">
        <authorList>
            <consortium name="Ensembl"/>
        </authorList>
    </citation>
    <scope>IDENTIFICATION</scope>
</reference>
<dbReference type="Gene3D" id="3.30.200.20">
    <property type="entry name" value="Phosphorylase Kinase, domain 1"/>
    <property type="match status" value="1"/>
</dbReference>
<evidence type="ECO:0000256" key="9">
    <source>
        <dbReference type="ARBA" id="ARBA00022860"/>
    </source>
</evidence>
<evidence type="ECO:0000313" key="18">
    <source>
        <dbReference type="Proteomes" id="UP000264800"/>
    </source>
</evidence>
<dbReference type="RefSeq" id="XP_017283330.1">
    <property type="nucleotide sequence ID" value="XM_017427841.1"/>
</dbReference>
<feature type="region of interest" description="Disordered" evidence="15">
    <location>
        <begin position="325"/>
        <end position="378"/>
    </location>
</feature>
<reference evidence="17" key="2">
    <citation type="submission" date="2025-09" db="UniProtKB">
        <authorList>
            <consortium name="Ensembl"/>
        </authorList>
    </citation>
    <scope>IDENTIFICATION</scope>
</reference>
<evidence type="ECO:0000256" key="4">
    <source>
        <dbReference type="ARBA" id="ARBA00022553"/>
    </source>
</evidence>
<dbReference type="InterPro" id="IPR017441">
    <property type="entry name" value="Protein_kinase_ATP_BS"/>
</dbReference>
<dbReference type="InterPro" id="IPR013543">
    <property type="entry name" value="Ca/CaM-dep_prot_kinase-assoc"/>
</dbReference>
<evidence type="ECO:0000313" key="17">
    <source>
        <dbReference type="Ensembl" id="ENSKMAP00000002968.1"/>
    </source>
</evidence>
<dbReference type="PROSITE" id="PS00107">
    <property type="entry name" value="PROTEIN_KINASE_ATP"/>
    <property type="match status" value="1"/>
</dbReference>
<dbReference type="InterPro" id="IPR032710">
    <property type="entry name" value="NTF2-like_dom_sf"/>
</dbReference>
<feature type="binding site" evidence="14">
    <location>
        <position position="42"/>
    </location>
    <ligand>
        <name>ATP</name>
        <dbReference type="ChEBI" id="CHEBI:30616"/>
    </ligand>
</feature>
<organism evidence="17 18">
    <name type="scientific">Kryptolebias marmoratus</name>
    <name type="common">Mangrove killifish</name>
    <name type="synonym">Rivulus marmoratus</name>
    <dbReference type="NCBI Taxonomy" id="37003"/>
    <lineage>
        <taxon>Eukaryota</taxon>
        <taxon>Metazoa</taxon>
        <taxon>Chordata</taxon>
        <taxon>Craniata</taxon>
        <taxon>Vertebrata</taxon>
        <taxon>Euteleostomi</taxon>
        <taxon>Actinopterygii</taxon>
        <taxon>Neopterygii</taxon>
        <taxon>Teleostei</taxon>
        <taxon>Neoteleostei</taxon>
        <taxon>Acanthomorphata</taxon>
        <taxon>Ovalentaria</taxon>
        <taxon>Atherinomorphae</taxon>
        <taxon>Cyprinodontiformes</taxon>
        <taxon>Rivulidae</taxon>
        <taxon>Kryptolebias</taxon>
    </lineage>
</organism>
<evidence type="ECO:0000256" key="11">
    <source>
        <dbReference type="ARBA" id="ARBA00047430"/>
    </source>
</evidence>
<dbReference type="GeneID" id="108242787"/>
<dbReference type="PROSITE" id="PS00108">
    <property type="entry name" value="PROTEIN_KINASE_ST"/>
    <property type="match status" value="1"/>
</dbReference>
<dbReference type="Gene3D" id="1.10.510.10">
    <property type="entry name" value="Transferase(Phosphotransferase) domain 1"/>
    <property type="match status" value="1"/>
</dbReference>
<dbReference type="CDD" id="cd14086">
    <property type="entry name" value="STKc_CaMKII"/>
    <property type="match status" value="1"/>
</dbReference>
<dbReference type="PROSITE" id="PS50011">
    <property type="entry name" value="PROTEIN_KINASE_DOM"/>
    <property type="match status" value="1"/>
</dbReference>
<comment type="function">
    <text evidence="12">CaM-kinase II (CAMK2) is a prominent kinase in the central nervous system.</text>
</comment>
<comment type="catalytic activity">
    <reaction evidence="11">
        <text>L-seryl-[protein] + ATP = O-phospho-L-seryl-[protein] + ADP + H(+)</text>
        <dbReference type="Rhea" id="RHEA:17989"/>
        <dbReference type="Rhea" id="RHEA-COMP:9863"/>
        <dbReference type="Rhea" id="RHEA-COMP:11604"/>
        <dbReference type="ChEBI" id="CHEBI:15378"/>
        <dbReference type="ChEBI" id="CHEBI:29999"/>
        <dbReference type="ChEBI" id="CHEBI:30616"/>
        <dbReference type="ChEBI" id="CHEBI:83421"/>
        <dbReference type="ChEBI" id="CHEBI:456216"/>
        <dbReference type="EC" id="2.7.11.17"/>
    </reaction>
</comment>
<dbReference type="AlphaFoldDB" id="A0A3Q2ZHC1"/>
<dbReference type="GO" id="GO:0005524">
    <property type="term" value="F:ATP binding"/>
    <property type="evidence" value="ECO:0007669"/>
    <property type="project" value="UniProtKB-UniRule"/>
</dbReference>
<keyword evidence="6 14" id="KW-0547">Nucleotide-binding</keyword>
<name>A0A3Q2ZHC1_KRYMA</name>
<keyword evidence="5" id="KW-0808">Transferase</keyword>
<dbReference type="Pfam" id="PF00069">
    <property type="entry name" value="Pkinase"/>
    <property type="match status" value="1"/>
</dbReference>
<feature type="compositionally biased region" description="Polar residues" evidence="15">
    <location>
        <begin position="328"/>
        <end position="342"/>
    </location>
</feature>
<keyword evidence="3" id="KW-0723">Serine/threonine-protein kinase</keyword>
<proteinExistence type="inferred from homology"/>
<keyword evidence="7" id="KW-0418">Kinase</keyword>
<dbReference type="FunFam" id="1.10.510.10:FF:000001">
    <property type="entry name" value="Calcium/calmodulin-dependent protein kinase type II subunit delta"/>
    <property type="match status" value="1"/>
</dbReference>
<dbReference type="GeneTree" id="ENSGT00940000158973"/>
<dbReference type="Gene3D" id="6.10.140.620">
    <property type="match status" value="1"/>
</dbReference>
<evidence type="ECO:0000256" key="7">
    <source>
        <dbReference type="ARBA" id="ARBA00022777"/>
    </source>
</evidence>
<keyword evidence="9" id="KW-0112">Calmodulin-binding</keyword>
<evidence type="ECO:0000256" key="15">
    <source>
        <dbReference type="SAM" id="MobiDB-lite"/>
    </source>
</evidence>
<evidence type="ECO:0000256" key="1">
    <source>
        <dbReference type="ARBA" id="ARBA00005354"/>
    </source>
</evidence>
<comment type="subunit">
    <text evidence="13">CAMK2 is composed of four different chains: alpha, beta, gamma, and delta. The different isoforms assemble into homo- or heteromultimeric holoenzymes composed of 8 to 12 subunits.</text>
</comment>
<dbReference type="SMART" id="SM00220">
    <property type="entry name" value="S_TKc"/>
    <property type="match status" value="1"/>
</dbReference>
<dbReference type="Proteomes" id="UP000264800">
    <property type="component" value="Unplaced"/>
</dbReference>
<evidence type="ECO:0000256" key="13">
    <source>
        <dbReference type="ARBA" id="ARBA00064333"/>
    </source>
</evidence>
<evidence type="ECO:0000256" key="8">
    <source>
        <dbReference type="ARBA" id="ARBA00022840"/>
    </source>
</evidence>
<dbReference type="GO" id="GO:0043226">
    <property type="term" value="C:organelle"/>
    <property type="evidence" value="ECO:0007669"/>
    <property type="project" value="UniProtKB-ARBA"/>
</dbReference>
<evidence type="ECO:0000256" key="3">
    <source>
        <dbReference type="ARBA" id="ARBA00022527"/>
    </source>
</evidence>